<dbReference type="InterPro" id="IPR002942">
    <property type="entry name" value="S4_RNA-bd"/>
</dbReference>
<dbReference type="InterPro" id="IPR050343">
    <property type="entry name" value="RsuA_PseudoU_synthase"/>
</dbReference>
<dbReference type="CDD" id="cd00165">
    <property type="entry name" value="S4"/>
    <property type="match status" value="1"/>
</dbReference>
<dbReference type="PROSITE" id="PS50889">
    <property type="entry name" value="S4"/>
    <property type="match status" value="1"/>
</dbReference>
<proteinExistence type="inferred from homology"/>
<dbReference type="SMART" id="SM00363">
    <property type="entry name" value="S4"/>
    <property type="match status" value="1"/>
</dbReference>
<dbReference type="PROSITE" id="PS01149">
    <property type="entry name" value="PSI_RSU"/>
    <property type="match status" value="1"/>
</dbReference>
<dbReference type="Gene3D" id="3.30.70.580">
    <property type="entry name" value="Pseudouridine synthase I, catalytic domain, N-terminal subdomain"/>
    <property type="match status" value="1"/>
</dbReference>
<dbReference type="InterPro" id="IPR042092">
    <property type="entry name" value="PsdUridine_s_RsuA/RluB/E/F_cat"/>
</dbReference>
<evidence type="ECO:0000256" key="1">
    <source>
        <dbReference type="ARBA" id="ARBA00008348"/>
    </source>
</evidence>
<dbReference type="GO" id="GO:0120159">
    <property type="term" value="F:rRNA pseudouridine synthase activity"/>
    <property type="evidence" value="ECO:0007669"/>
    <property type="project" value="UniProtKB-ARBA"/>
</dbReference>
<evidence type="ECO:0000259" key="6">
    <source>
        <dbReference type="SMART" id="SM00363"/>
    </source>
</evidence>
<dbReference type="InterPro" id="IPR020094">
    <property type="entry name" value="TruA/RsuA/RluB/E/F_N"/>
</dbReference>
<dbReference type="GO" id="GO:0003723">
    <property type="term" value="F:RNA binding"/>
    <property type="evidence" value="ECO:0007669"/>
    <property type="project" value="UniProtKB-KW"/>
</dbReference>
<dbReference type="GO" id="GO:0005829">
    <property type="term" value="C:cytosol"/>
    <property type="evidence" value="ECO:0007669"/>
    <property type="project" value="UniProtKB-ARBA"/>
</dbReference>
<dbReference type="AlphaFoldDB" id="A0A2A4H102"/>
<dbReference type="EMBL" id="MWUU01000001">
    <property type="protein sequence ID" value="PCF57283.1"/>
    <property type="molecule type" value="Genomic_DNA"/>
</dbReference>
<dbReference type="FunFam" id="3.10.290.10:FF:000003">
    <property type="entry name" value="Pseudouridine synthase"/>
    <property type="match status" value="1"/>
</dbReference>
<gene>
    <name evidence="7" type="ORF">B5C08_00715</name>
</gene>
<reference evidence="7 8" key="1">
    <citation type="journal article" date="2017" name="PLoS ONE">
        <title>Development of a real-time PCR for detection of Staphylococcus pseudintermedius using a novel automated comparison of whole-genome sequences.</title>
        <authorList>
            <person name="Verstappen K.M."/>
            <person name="Huijbregts L."/>
            <person name="Spaninks M."/>
            <person name="Wagenaar J.A."/>
            <person name="Fluit A.C."/>
            <person name="Duim B."/>
        </authorList>
    </citation>
    <scope>NUCLEOTIDE SEQUENCE [LARGE SCALE GENOMIC DNA]</scope>
    <source>
        <strain evidence="7 8">215070706401-1</strain>
    </source>
</reference>
<dbReference type="FunFam" id="3.30.70.580:FF:000005">
    <property type="entry name" value="Pseudouridine synthase"/>
    <property type="match status" value="1"/>
</dbReference>
<keyword evidence="3 5" id="KW-0413">Isomerase</keyword>
<dbReference type="RefSeq" id="WP_019165277.1">
    <property type="nucleotide sequence ID" value="NZ_CP094734.1"/>
</dbReference>
<sequence>MSQELERLQKRIANSGYTSRRKAETLIEEGKVQVNGKTVTELGTKVRPSDEVTVEGIPLEQEDKLYILFYKPAQVITSVSDDRGRKVVTDYFDDLETRIYPVGRLDYDTSGLLLLTNDGAFTNLMTHPRYKIPKTYVAKIEGYILREQVKQLEKGIQLEDGLTQPAKVKVKKQNKEKNTSLVEITITEGRNRQVRRMFEHFGFSVQKLSRVSFGPLTLKGLGAGEGRVLSPHEVKSLRHLAENGQQQR</sequence>
<evidence type="ECO:0000256" key="3">
    <source>
        <dbReference type="ARBA" id="ARBA00023235"/>
    </source>
</evidence>
<accession>A0A2A4H102</accession>
<dbReference type="SUPFAM" id="SSF55120">
    <property type="entry name" value="Pseudouridine synthase"/>
    <property type="match status" value="1"/>
</dbReference>
<dbReference type="GO" id="GO:0000455">
    <property type="term" value="P:enzyme-directed rRNA pseudouridine synthesis"/>
    <property type="evidence" value="ECO:0007669"/>
    <property type="project" value="UniProtKB-ARBA"/>
</dbReference>
<evidence type="ECO:0000256" key="5">
    <source>
        <dbReference type="RuleBase" id="RU003887"/>
    </source>
</evidence>
<feature type="domain" description="RNA-binding S4" evidence="6">
    <location>
        <begin position="6"/>
        <end position="63"/>
    </location>
</feature>
<dbReference type="Gene3D" id="3.10.290.10">
    <property type="entry name" value="RNA-binding S4 domain"/>
    <property type="match status" value="1"/>
</dbReference>
<dbReference type="EC" id="5.4.99.-" evidence="5"/>
<evidence type="ECO:0000256" key="2">
    <source>
        <dbReference type="ARBA" id="ARBA00022884"/>
    </source>
</evidence>
<evidence type="ECO:0000313" key="8">
    <source>
        <dbReference type="Proteomes" id="UP000218335"/>
    </source>
</evidence>
<dbReference type="Pfam" id="PF01479">
    <property type="entry name" value="S4"/>
    <property type="match status" value="1"/>
</dbReference>
<dbReference type="FunFam" id="3.30.70.1560:FF:000001">
    <property type="entry name" value="Pseudouridine synthase"/>
    <property type="match status" value="1"/>
</dbReference>
<name>A0A2A4H102_9STAP</name>
<dbReference type="CDD" id="cd02870">
    <property type="entry name" value="PseudoU_synth_RsuA_like"/>
    <property type="match status" value="1"/>
</dbReference>
<dbReference type="Proteomes" id="UP000218335">
    <property type="component" value="Unassembled WGS sequence"/>
</dbReference>
<evidence type="ECO:0000313" key="7">
    <source>
        <dbReference type="EMBL" id="PCF57283.1"/>
    </source>
</evidence>
<dbReference type="InterPro" id="IPR000748">
    <property type="entry name" value="PsdUridine_synth_RsuA/RluB/E/F"/>
</dbReference>
<dbReference type="PANTHER" id="PTHR47683">
    <property type="entry name" value="PSEUDOURIDINE SYNTHASE FAMILY PROTEIN-RELATED"/>
    <property type="match status" value="1"/>
</dbReference>
<keyword evidence="2 4" id="KW-0694">RNA-binding</keyword>
<comment type="similarity">
    <text evidence="1 5">Belongs to the pseudouridine synthase RsuA family.</text>
</comment>
<dbReference type="InterPro" id="IPR018496">
    <property type="entry name" value="PsdUridine_synth_RsuA/RluB_CS"/>
</dbReference>
<dbReference type="Pfam" id="PF00849">
    <property type="entry name" value="PseudoU_synth_2"/>
    <property type="match status" value="1"/>
</dbReference>
<evidence type="ECO:0000256" key="4">
    <source>
        <dbReference type="PROSITE-ProRule" id="PRU00182"/>
    </source>
</evidence>
<dbReference type="GeneID" id="77325010"/>
<dbReference type="NCBIfam" id="TIGR00093">
    <property type="entry name" value="pseudouridine synthase"/>
    <property type="match status" value="1"/>
</dbReference>
<dbReference type="InterPro" id="IPR006145">
    <property type="entry name" value="PsdUridine_synth_RsuA/RluA"/>
</dbReference>
<dbReference type="InterPro" id="IPR036986">
    <property type="entry name" value="S4_RNA-bd_sf"/>
</dbReference>
<dbReference type="Gene3D" id="3.30.70.1560">
    <property type="entry name" value="Alpha-L RNA-binding motif"/>
    <property type="match status" value="1"/>
</dbReference>
<organism evidence="7 8">
    <name type="scientific">Staphylococcus delphini</name>
    <dbReference type="NCBI Taxonomy" id="53344"/>
    <lineage>
        <taxon>Bacteria</taxon>
        <taxon>Bacillati</taxon>
        <taxon>Bacillota</taxon>
        <taxon>Bacilli</taxon>
        <taxon>Bacillales</taxon>
        <taxon>Staphylococcaceae</taxon>
        <taxon>Staphylococcus</taxon>
        <taxon>Staphylococcus intermedius group</taxon>
    </lineage>
</organism>
<dbReference type="InterPro" id="IPR020103">
    <property type="entry name" value="PsdUridine_synth_cat_dom_sf"/>
</dbReference>
<comment type="caution">
    <text evidence="7">The sequence shown here is derived from an EMBL/GenBank/DDBJ whole genome shotgun (WGS) entry which is preliminary data.</text>
</comment>
<dbReference type="PANTHER" id="PTHR47683:SF2">
    <property type="entry name" value="RNA-BINDING S4 DOMAIN-CONTAINING PROTEIN"/>
    <property type="match status" value="1"/>
</dbReference>
<dbReference type="SUPFAM" id="SSF55174">
    <property type="entry name" value="Alpha-L RNA-binding motif"/>
    <property type="match status" value="1"/>
</dbReference>
<protein>
    <recommendedName>
        <fullName evidence="5">Pseudouridine synthase</fullName>
        <ecNumber evidence="5">5.4.99.-</ecNumber>
    </recommendedName>
</protein>